<sequence length="473" mass="53861">MYDRNNGTSSNHCRIFDIGKNLSNFDCHSIALNAQETRLLLVGNHELAFINFETMIPQIDNGIGSDTNVFISSSSDIKFVPLFDMNNVNRPIVEWNYWDTNQYAVAIDRLVRLYTVDHAHINETNAIIDTQHQRPISTISYSPHDPYWLLTGSLDGQIQVWDTRHCSAKSPANLKFTVLTPFSIRHIQWSSIKSDNLNQLAVQCDRCIRIYDIRRTDSYLLSTDLEHTQRIISMDWIKHNFSIITLSMDNSIKIYSTNGQVLAESLPNEQSNCIFSKIRTTIYDNLFVCASRNSTPSTYGFLGWRWDGDQCLQPLTNRILSTTPSSIVDFCSVTNPRFFHLFNNSSSSPINDDITNRFLLLTLCRDGNLCLVDMDSTFRQAWTNQHTRNKLINSSDSSSSISISRSSTHLLRQQTISRSSWPVMPMSSIKSETTDSGDTIDDDYDNAFQEMPSSPPNTVESSETSDENDYPVT</sequence>
<dbReference type="GO" id="GO:0005829">
    <property type="term" value="C:cytosol"/>
    <property type="evidence" value="ECO:0007669"/>
    <property type="project" value="TreeGrafter"/>
</dbReference>
<dbReference type="EMBL" id="CAJNOU010000364">
    <property type="protein sequence ID" value="CAF0973701.1"/>
    <property type="molecule type" value="Genomic_DNA"/>
</dbReference>
<keyword evidence="5" id="KW-0863">Zinc-finger</keyword>
<comment type="caution">
    <text evidence="10">The sequence shown here is derived from an EMBL/GenBank/DDBJ whole genome shotgun (WGS) entry which is preliminary data.</text>
</comment>
<dbReference type="Pfam" id="PF00400">
    <property type="entry name" value="WD40"/>
    <property type="match status" value="1"/>
</dbReference>
<name>A0A814EYT4_9BILA</name>
<feature type="repeat" description="WD" evidence="8">
    <location>
        <begin position="129"/>
        <end position="164"/>
    </location>
</feature>
<comment type="similarity">
    <text evidence="1">Belongs to the WD repeat WDR24 family.</text>
</comment>
<dbReference type="PROSITE" id="PS50082">
    <property type="entry name" value="WD_REPEATS_2"/>
    <property type="match status" value="1"/>
</dbReference>
<dbReference type="GO" id="GO:1904263">
    <property type="term" value="P:positive regulation of TORC1 signaling"/>
    <property type="evidence" value="ECO:0007669"/>
    <property type="project" value="TreeGrafter"/>
</dbReference>
<dbReference type="InterPro" id="IPR019775">
    <property type="entry name" value="WD40_repeat_CS"/>
</dbReference>
<evidence type="ECO:0000256" key="1">
    <source>
        <dbReference type="ARBA" id="ARBA00008134"/>
    </source>
</evidence>
<dbReference type="InterPro" id="IPR015943">
    <property type="entry name" value="WD40/YVTN_repeat-like_dom_sf"/>
</dbReference>
<evidence type="ECO:0000256" key="2">
    <source>
        <dbReference type="ARBA" id="ARBA00022574"/>
    </source>
</evidence>
<dbReference type="PANTHER" id="PTHR46200">
    <property type="entry name" value="GATOR COMPLEX PROTEIN WDR24"/>
    <property type="match status" value="1"/>
</dbReference>
<dbReference type="PROSITE" id="PS00678">
    <property type="entry name" value="WD_REPEATS_1"/>
    <property type="match status" value="1"/>
</dbReference>
<feature type="region of interest" description="Disordered" evidence="9">
    <location>
        <begin position="422"/>
        <end position="473"/>
    </location>
</feature>
<dbReference type="GO" id="GO:0005774">
    <property type="term" value="C:vacuolar membrane"/>
    <property type="evidence" value="ECO:0007669"/>
    <property type="project" value="TreeGrafter"/>
</dbReference>
<evidence type="ECO:0000256" key="3">
    <source>
        <dbReference type="ARBA" id="ARBA00022723"/>
    </source>
</evidence>
<dbReference type="PROSITE" id="PS50294">
    <property type="entry name" value="WD_REPEATS_REGION"/>
    <property type="match status" value="1"/>
</dbReference>
<evidence type="ECO:0000256" key="6">
    <source>
        <dbReference type="ARBA" id="ARBA00022833"/>
    </source>
</evidence>
<keyword evidence="4" id="KW-0677">Repeat</keyword>
<dbReference type="GO" id="GO:0016239">
    <property type="term" value="P:positive regulation of macroautophagy"/>
    <property type="evidence" value="ECO:0007669"/>
    <property type="project" value="TreeGrafter"/>
</dbReference>
<dbReference type="PANTHER" id="PTHR46200:SF1">
    <property type="entry name" value="GATOR COMPLEX PROTEIN WDR24"/>
    <property type="match status" value="1"/>
</dbReference>
<evidence type="ECO:0000256" key="7">
    <source>
        <dbReference type="ARBA" id="ARBA00040269"/>
    </source>
</evidence>
<dbReference type="Proteomes" id="UP000663889">
    <property type="component" value="Unassembled WGS sequence"/>
</dbReference>
<keyword evidence="2 8" id="KW-0853">WD repeat</keyword>
<dbReference type="AlphaFoldDB" id="A0A814EYT4"/>
<proteinExistence type="inferred from homology"/>
<evidence type="ECO:0000313" key="11">
    <source>
        <dbReference type="Proteomes" id="UP000663889"/>
    </source>
</evidence>
<protein>
    <recommendedName>
        <fullName evidence="7">GATOR2 complex protein WDR24</fullName>
    </recommendedName>
</protein>
<dbReference type="GO" id="GO:0061700">
    <property type="term" value="C:GATOR2 complex"/>
    <property type="evidence" value="ECO:0007669"/>
    <property type="project" value="TreeGrafter"/>
</dbReference>
<dbReference type="InterPro" id="IPR001680">
    <property type="entry name" value="WD40_rpt"/>
</dbReference>
<evidence type="ECO:0000256" key="5">
    <source>
        <dbReference type="ARBA" id="ARBA00022771"/>
    </source>
</evidence>
<reference evidence="10" key="1">
    <citation type="submission" date="2021-02" db="EMBL/GenBank/DDBJ databases">
        <authorList>
            <person name="Nowell W R."/>
        </authorList>
    </citation>
    <scope>NUCLEOTIDE SEQUENCE</scope>
</reference>
<feature type="compositionally biased region" description="Acidic residues" evidence="9">
    <location>
        <begin position="463"/>
        <end position="473"/>
    </location>
</feature>
<evidence type="ECO:0000256" key="4">
    <source>
        <dbReference type="ARBA" id="ARBA00022737"/>
    </source>
</evidence>
<dbReference type="Gene3D" id="2.130.10.10">
    <property type="entry name" value="YVTN repeat-like/Quinoprotein amine dehydrogenase"/>
    <property type="match status" value="1"/>
</dbReference>
<dbReference type="SMART" id="SM00320">
    <property type="entry name" value="WD40"/>
    <property type="match status" value="2"/>
</dbReference>
<evidence type="ECO:0000313" key="10">
    <source>
        <dbReference type="EMBL" id="CAF0973701.1"/>
    </source>
</evidence>
<accession>A0A814EYT4</accession>
<dbReference type="SUPFAM" id="SSF50978">
    <property type="entry name" value="WD40 repeat-like"/>
    <property type="match status" value="1"/>
</dbReference>
<organism evidence="10 11">
    <name type="scientific">Rotaria sordida</name>
    <dbReference type="NCBI Taxonomy" id="392033"/>
    <lineage>
        <taxon>Eukaryota</taxon>
        <taxon>Metazoa</taxon>
        <taxon>Spiralia</taxon>
        <taxon>Gnathifera</taxon>
        <taxon>Rotifera</taxon>
        <taxon>Eurotatoria</taxon>
        <taxon>Bdelloidea</taxon>
        <taxon>Philodinida</taxon>
        <taxon>Philodinidae</taxon>
        <taxon>Rotaria</taxon>
    </lineage>
</organism>
<dbReference type="GO" id="GO:0008270">
    <property type="term" value="F:zinc ion binding"/>
    <property type="evidence" value="ECO:0007669"/>
    <property type="project" value="UniProtKB-KW"/>
</dbReference>
<evidence type="ECO:0000256" key="8">
    <source>
        <dbReference type="PROSITE-ProRule" id="PRU00221"/>
    </source>
</evidence>
<keyword evidence="6" id="KW-0862">Zinc</keyword>
<evidence type="ECO:0000256" key="9">
    <source>
        <dbReference type="SAM" id="MobiDB-lite"/>
    </source>
</evidence>
<keyword evidence="3" id="KW-0479">Metal-binding</keyword>
<gene>
    <name evidence="10" type="ORF">SEV965_LOCUS9380</name>
</gene>
<dbReference type="InterPro" id="IPR036322">
    <property type="entry name" value="WD40_repeat_dom_sf"/>
</dbReference>
<dbReference type="InterPro" id="IPR037590">
    <property type="entry name" value="WDR24"/>
</dbReference>